<dbReference type="InterPro" id="IPR035418">
    <property type="entry name" value="AraC-bd_2"/>
</dbReference>
<protein>
    <recommendedName>
        <fullName evidence="4">HTH araC/xylS-type domain-containing protein</fullName>
    </recommendedName>
</protein>
<dbReference type="PROSITE" id="PS01124">
    <property type="entry name" value="HTH_ARAC_FAMILY_2"/>
    <property type="match status" value="1"/>
</dbReference>
<dbReference type="Pfam" id="PF14525">
    <property type="entry name" value="AraC_binding_2"/>
    <property type="match status" value="1"/>
</dbReference>
<keyword evidence="2" id="KW-0238">DNA-binding</keyword>
<evidence type="ECO:0000313" key="6">
    <source>
        <dbReference type="Proteomes" id="UP000053669"/>
    </source>
</evidence>
<evidence type="ECO:0000256" key="3">
    <source>
        <dbReference type="ARBA" id="ARBA00023163"/>
    </source>
</evidence>
<dbReference type="GO" id="GO:0043565">
    <property type="term" value="F:sequence-specific DNA binding"/>
    <property type="evidence" value="ECO:0007669"/>
    <property type="project" value="InterPro"/>
</dbReference>
<accession>A0A101RUU2</accession>
<keyword evidence="1" id="KW-0805">Transcription regulation</keyword>
<gene>
    <name evidence="5" type="ORF">AQJ46_33080</name>
</gene>
<dbReference type="EMBL" id="LMWU01000039">
    <property type="protein sequence ID" value="KUN62147.1"/>
    <property type="molecule type" value="Genomic_DNA"/>
</dbReference>
<dbReference type="PANTHER" id="PTHR46796:SF6">
    <property type="entry name" value="ARAC SUBFAMILY"/>
    <property type="match status" value="1"/>
</dbReference>
<dbReference type="AlphaFoldDB" id="A0A101RUU2"/>
<reference evidence="5 6" key="1">
    <citation type="submission" date="2015-10" db="EMBL/GenBank/DDBJ databases">
        <title>Draft genome sequence of Streptomyces canus DSM 40017, type strain for the species Streptomyces canus.</title>
        <authorList>
            <person name="Ruckert C."/>
            <person name="Winkler A."/>
            <person name="Kalinowski J."/>
            <person name="Kampfer P."/>
            <person name="Glaeser S."/>
        </authorList>
    </citation>
    <scope>NUCLEOTIDE SEQUENCE [LARGE SCALE GENOMIC DNA]</scope>
    <source>
        <strain evidence="5 6">DSM 40017</strain>
    </source>
</reference>
<dbReference type="RefSeq" id="WP_059209058.1">
    <property type="nucleotide sequence ID" value="NZ_KQ948667.1"/>
</dbReference>
<dbReference type="PANTHER" id="PTHR46796">
    <property type="entry name" value="HTH-TYPE TRANSCRIPTIONAL ACTIVATOR RHAS-RELATED"/>
    <property type="match status" value="1"/>
</dbReference>
<comment type="caution">
    <text evidence="5">The sequence shown here is derived from an EMBL/GenBank/DDBJ whole genome shotgun (WGS) entry which is preliminary data.</text>
</comment>
<dbReference type="GO" id="GO:0003700">
    <property type="term" value="F:DNA-binding transcription factor activity"/>
    <property type="evidence" value="ECO:0007669"/>
    <property type="project" value="InterPro"/>
</dbReference>
<sequence length="289" mass="30999">MDAEGWTRELGGPGSVRELGGVRVSAVRCPALSLTGGSAGPYHLALLLAGELVLDQEGRSARAGRGDLVLLDGGRPFRLAFTAPRNTVVTAHLPVVPGDPRQCVARTLSGREGLGALIAGLLTGLARDATPYRSAEERRLGVAVLELSGALLDSGHSEAVPEPLLPRVQAYVLQHLGDGRLTPDDVAAAHHISTRYLHRLFQRQGLTVAAWIKAQRLERCRRDLADPRLAHLPVHVVAARWGFAQPADFSRAFRTAYGISPSCFRVRSLPTNSARAANDRHLTAQQTHG</sequence>
<proteinExistence type="predicted"/>
<dbReference type="InterPro" id="IPR018060">
    <property type="entry name" value="HTH_AraC"/>
</dbReference>
<evidence type="ECO:0000313" key="5">
    <source>
        <dbReference type="EMBL" id="KUN62147.1"/>
    </source>
</evidence>
<organism evidence="5 6">
    <name type="scientific">Streptomyces canus</name>
    <dbReference type="NCBI Taxonomy" id="58343"/>
    <lineage>
        <taxon>Bacteria</taxon>
        <taxon>Bacillati</taxon>
        <taxon>Actinomycetota</taxon>
        <taxon>Actinomycetes</taxon>
        <taxon>Kitasatosporales</taxon>
        <taxon>Streptomycetaceae</taxon>
        <taxon>Streptomyces</taxon>
        <taxon>Streptomyces aurantiacus group</taxon>
    </lineage>
</organism>
<feature type="domain" description="HTH araC/xylS-type" evidence="4">
    <location>
        <begin position="166"/>
        <end position="267"/>
    </location>
</feature>
<dbReference type="SUPFAM" id="SSF46689">
    <property type="entry name" value="Homeodomain-like"/>
    <property type="match status" value="1"/>
</dbReference>
<evidence type="ECO:0000256" key="1">
    <source>
        <dbReference type="ARBA" id="ARBA00023015"/>
    </source>
</evidence>
<dbReference type="InterPro" id="IPR009057">
    <property type="entry name" value="Homeodomain-like_sf"/>
</dbReference>
<dbReference type="Proteomes" id="UP000053669">
    <property type="component" value="Unassembled WGS sequence"/>
</dbReference>
<dbReference type="Gene3D" id="1.10.10.60">
    <property type="entry name" value="Homeodomain-like"/>
    <property type="match status" value="1"/>
</dbReference>
<evidence type="ECO:0000259" key="4">
    <source>
        <dbReference type="PROSITE" id="PS01124"/>
    </source>
</evidence>
<name>A0A101RUU2_9ACTN</name>
<dbReference type="InterPro" id="IPR050204">
    <property type="entry name" value="AraC_XylS_family_regulators"/>
</dbReference>
<dbReference type="SMART" id="SM00342">
    <property type="entry name" value="HTH_ARAC"/>
    <property type="match status" value="1"/>
</dbReference>
<keyword evidence="3" id="KW-0804">Transcription</keyword>
<dbReference type="Pfam" id="PF12833">
    <property type="entry name" value="HTH_18"/>
    <property type="match status" value="1"/>
</dbReference>
<evidence type="ECO:0000256" key="2">
    <source>
        <dbReference type="ARBA" id="ARBA00023125"/>
    </source>
</evidence>
<dbReference type="STRING" id="58343.AQJ46_33080"/>